<sequence length="614" mass="70886">MPTTRKDTSVYLIGNYCQQIIGSKLPSNGDALRVLFFNLREVQLNLRQSFKLVIEEILTFWNKARIPTKFFCDCVKKLEALYDTWRNLQKSSHRKSNAAKETDFVNKLDDLFDISHENAMDLIKLEEDRKFLVAQRKPGREGFMHGIDWDLSKKEERAEARENKRLQREEKYRQSLLSSCSDAGECSTQCEPESSIEGRAELEEEEEDDQIEPREKRQRGSKKILTLKVVAALDKAKLSDRNATHILIAVIEALGLDPVNFSINRTSLQDARIKLRKERAAKLKENFKNVDLGIITIHWDGKLMKELLGSDKCDRIAIILTSGDVEQILSIPEIKSSTGREQAEAIYEQLIDWDLDSKFHCLCCDTTNSNLGVSYGAAVILEKMLGRSILCLPCRHHMFELVLRAAFDAKMPASTSPEVPIFKRFKEAWPKMDHSNFLVADDNVMHILENDKEGILAFTQSILDRKEVPRDDYREFLILSQIFLGKFTGNVKFAPPGPIHHARWMAKAIYCLKIYLFRNQFDFKDNERESIEALCIFIVKVYIRAWFKAPLTIQAPNHDLKFLMELDQYANIDPFISEACINKFSNHLWYLTPQMCALSFFDSNVSDKMKKKND</sequence>
<evidence type="ECO:0000313" key="3">
    <source>
        <dbReference type="Proteomes" id="UP001152759"/>
    </source>
</evidence>
<evidence type="ECO:0000256" key="1">
    <source>
        <dbReference type="SAM" id="MobiDB-lite"/>
    </source>
</evidence>
<keyword evidence="3" id="KW-1185">Reference proteome</keyword>
<dbReference type="AlphaFoldDB" id="A0A9P0APT5"/>
<evidence type="ECO:0000313" key="2">
    <source>
        <dbReference type="EMBL" id="CAH0396068.1"/>
    </source>
</evidence>
<dbReference type="EMBL" id="OU963870">
    <property type="protein sequence ID" value="CAH0396068.1"/>
    <property type="molecule type" value="Genomic_DNA"/>
</dbReference>
<organism evidence="2 3">
    <name type="scientific">Bemisia tabaci</name>
    <name type="common">Sweetpotato whitefly</name>
    <name type="synonym">Aleurodes tabaci</name>
    <dbReference type="NCBI Taxonomy" id="7038"/>
    <lineage>
        <taxon>Eukaryota</taxon>
        <taxon>Metazoa</taxon>
        <taxon>Ecdysozoa</taxon>
        <taxon>Arthropoda</taxon>
        <taxon>Hexapoda</taxon>
        <taxon>Insecta</taxon>
        <taxon>Pterygota</taxon>
        <taxon>Neoptera</taxon>
        <taxon>Paraneoptera</taxon>
        <taxon>Hemiptera</taxon>
        <taxon>Sternorrhyncha</taxon>
        <taxon>Aleyrodoidea</taxon>
        <taxon>Aleyrodidae</taxon>
        <taxon>Aleyrodinae</taxon>
        <taxon>Bemisia</taxon>
    </lineage>
</organism>
<name>A0A9P0APT5_BEMTA</name>
<reference evidence="2" key="1">
    <citation type="submission" date="2021-12" db="EMBL/GenBank/DDBJ databases">
        <authorList>
            <person name="King R."/>
        </authorList>
    </citation>
    <scope>NUCLEOTIDE SEQUENCE</scope>
</reference>
<proteinExistence type="predicted"/>
<feature type="compositionally biased region" description="Polar residues" evidence="1">
    <location>
        <begin position="182"/>
        <end position="192"/>
    </location>
</feature>
<accession>A0A9P0APT5</accession>
<feature type="region of interest" description="Disordered" evidence="1">
    <location>
        <begin position="182"/>
        <end position="217"/>
    </location>
</feature>
<dbReference type="Proteomes" id="UP001152759">
    <property type="component" value="Chromosome 9"/>
</dbReference>
<protein>
    <submittedName>
        <fullName evidence="2">Uncharacterized protein</fullName>
    </submittedName>
</protein>
<gene>
    <name evidence="2" type="ORF">BEMITA_LOCUS14175</name>
</gene>